<accession>D0LIW7</accession>
<evidence type="ECO:0000313" key="9">
    <source>
        <dbReference type="EMBL" id="ACY12996.1"/>
    </source>
</evidence>
<dbReference type="KEGG" id="hoh:Hoch_0355"/>
<dbReference type="SUPFAM" id="SSF88659">
    <property type="entry name" value="Sigma3 and sigma4 domains of RNA polymerase sigma factors"/>
    <property type="match status" value="1"/>
</dbReference>
<dbReference type="HOGENOM" id="CLU_047691_3_0_7"/>
<dbReference type="AlphaFoldDB" id="D0LIW7"/>
<dbReference type="InterPro" id="IPR013325">
    <property type="entry name" value="RNA_pol_sigma_r2"/>
</dbReference>
<feature type="domain" description="RNA polymerase sigma-70 region 2" evidence="7">
    <location>
        <begin position="46"/>
        <end position="113"/>
    </location>
</feature>
<dbReference type="InterPro" id="IPR013324">
    <property type="entry name" value="RNA_pol_sigma_r3/r4-like"/>
</dbReference>
<keyword evidence="6" id="KW-0175">Coiled coil</keyword>
<gene>
    <name evidence="9" type="ordered locus">Hoch_0355</name>
</gene>
<dbReference type="Pfam" id="PF08281">
    <property type="entry name" value="Sigma70_r4_2"/>
    <property type="match status" value="1"/>
</dbReference>
<evidence type="ECO:0000313" key="10">
    <source>
        <dbReference type="Proteomes" id="UP000001880"/>
    </source>
</evidence>
<evidence type="ECO:0000256" key="4">
    <source>
        <dbReference type="ARBA" id="ARBA00023125"/>
    </source>
</evidence>
<dbReference type="GO" id="GO:0003677">
    <property type="term" value="F:DNA binding"/>
    <property type="evidence" value="ECO:0007669"/>
    <property type="project" value="UniProtKB-KW"/>
</dbReference>
<dbReference type="OrthoDB" id="8684701at2"/>
<reference evidence="9 10" key="1">
    <citation type="journal article" date="2010" name="Stand. Genomic Sci.">
        <title>Complete genome sequence of Haliangium ochraceum type strain (SMP-2).</title>
        <authorList>
            <consortium name="US DOE Joint Genome Institute (JGI-PGF)"/>
            <person name="Ivanova N."/>
            <person name="Daum C."/>
            <person name="Lang E."/>
            <person name="Abt B."/>
            <person name="Kopitz M."/>
            <person name="Saunders E."/>
            <person name="Lapidus A."/>
            <person name="Lucas S."/>
            <person name="Glavina Del Rio T."/>
            <person name="Nolan M."/>
            <person name="Tice H."/>
            <person name="Copeland A."/>
            <person name="Cheng J.F."/>
            <person name="Chen F."/>
            <person name="Bruce D."/>
            <person name="Goodwin L."/>
            <person name="Pitluck S."/>
            <person name="Mavromatis K."/>
            <person name="Pati A."/>
            <person name="Mikhailova N."/>
            <person name="Chen A."/>
            <person name="Palaniappan K."/>
            <person name="Land M."/>
            <person name="Hauser L."/>
            <person name="Chang Y.J."/>
            <person name="Jeffries C.D."/>
            <person name="Detter J.C."/>
            <person name="Brettin T."/>
            <person name="Rohde M."/>
            <person name="Goker M."/>
            <person name="Bristow J."/>
            <person name="Markowitz V."/>
            <person name="Eisen J.A."/>
            <person name="Hugenholtz P."/>
            <person name="Kyrpides N.C."/>
            <person name="Klenk H.P."/>
        </authorList>
    </citation>
    <scope>NUCLEOTIDE SEQUENCE [LARGE SCALE GENOMIC DNA]</scope>
    <source>
        <strain evidence="10">DSM 14365 / CIP 107738 / JCM 11303 / AJ 13395 / SMP-2</strain>
    </source>
</reference>
<dbReference type="PANTHER" id="PTHR43133:SF8">
    <property type="entry name" value="RNA POLYMERASE SIGMA FACTOR HI_1459-RELATED"/>
    <property type="match status" value="1"/>
</dbReference>
<dbReference type="RefSeq" id="WP_012825623.1">
    <property type="nucleotide sequence ID" value="NC_013440.1"/>
</dbReference>
<sequence>MNGAGFLLMAVAASLDAAPNAPTRAEVDAELIRRSLAGEDAAFTALYRRHVDRVFGRLTRLIGPVPEREDLVQQIFVDVFRALPSFRGDAAFSTLLYRITARAAYDHLSRRRRSRTASELPGGVDEYDELLADGLAPELRLQARSEIARAFALLAQLKPKKRIAFVLVVIEGMSIAEAAALVGASEPALKQQVRAARRELEALEARHQRMEVVP</sequence>
<dbReference type="STRING" id="502025.Hoch_0355"/>
<evidence type="ECO:0000256" key="1">
    <source>
        <dbReference type="ARBA" id="ARBA00010641"/>
    </source>
</evidence>
<keyword evidence="4" id="KW-0238">DNA-binding</keyword>
<dbReference type="Proteomes" id="UP000001880">
    <property type="component" value="Chromosome"/>
</dbReference>
<dbReference type="InterPro" id="IPR036388">
    <property type="entry name" value="WH-like_DNA-bd_sf"/>
</dbReference>
<dbReference type="eggNOG" id="COG1595">
    <property type="taxonomic scope" value="Bacteria"/>
</dbReference>
<dbReference type="InterPro" id="IPR014284">
    <property type="entry name" value="RNA_pol_sigma-70_dom"/>
</dbReference>
<dbReference type="InterPro" id="IPR007627">
    <property type="entry name" value="RNA_pol_sigma70_r2"/>
</dbReference>
<keyword evidence="10" id="KW-1185">Reference proteome</keyword>
<evidence type="ECO:0000256" key="3">
    <source>
        <dbReference type="ARBA" id="ARBA00023082"/>
    </source>
</evidence>
<name>D0LIW7_HALO1</name>
<evidence type="ECO:0000256" key="2">
    <source>
        <dbReference type="ARBA" id="ARBA00023015"/>
    </source>
</evidence>
<evidence type="ECO:0000259" key="7">
    <source>
        <dbReference type="Pfam" id="PF04542"/>
    </source>
</evidence>
<dbReference type="GO" id="GO:0016987">
    <property type="term" value="F:sigma factor activity"/>
    <property type="evidence" value="ECO:0007669"/>
    <property type="project" value="UniProtKB-KW"/>
</dbReference>
<keyword evidence="5" id="KW-0804">Transcription</keyword>
<dbReference type="NCBIfam" id="TIGR02937">
    <property type="entry name" value="sigma70-ECF"/>
    <property type="match status" value="1"/>
</dbReference>
<dbReference type="GO" id="GO:0006352">
    <property type="term" value="P:DNA-templated transcription initiation"/>
    <property type="evidence" value="ECO:0007669"/>
    <property type="project" value="InterPro"/>
</dbReference>
<keyword evidence="3" id="KW-0731">Sigma factor</keyword>
<evidence type="ECO:0000256" key="5">
    <source>
        <dbReference type="ARBA" id="ARBA00023163"/>
    </source>
</evidence>
<organism evidence="9 10">
    <name type="scientific">Haliangium ochraceum (strain DSM 14365 / JCM 11303 / SMP-2)</name>
    <dbReference type="NCBI Taxonomy" id="502025"/>
    <lineage>
        <taxon>Bacteria</taxon>
        <taxon>Pseudomonadati</taxon>
        <taxon>Myxococcota</taxon>
        <taxon>Polyangia</taxon>
        <taxon>Haliangiales</taxon>
        <taxon>Kofleriaceae</taxon>
        <taxon>Haliangium</taxon>
    </lineage>
</organism>
<evidence type="ECO:0000259" key="8">
    <source>
        <dbReference type="Pfam" id="PF08281"/>
    </source>
</evidence>
<dbReference type="EMBL" id="CP001804">
    <property type="protein sequence ID" value="ACY12996.1"/>
    <property type="molecule type" value="Genomic_DNA"/>
</dbReference>
<feature type="domain" description="RNA polymerase sigma factor 70 region 4 type 2" evidence="8">
    <location>
        <begin position="152"/>
        <end position="200"/>
    </location>
</feature>
<dbReference type="Gene3D" id="1.10.1740.10">
    <property type="match status" value="1"/>
</dbReference>
<protein>
    <submittedName>
        <fullName evidence="9">RNA polymerase, sigma-24 subunit, ECF subfamily</fullName>
    </submittedName>
</protein>
<dbReference type="SUPFAM" id="SSF88946">
    <property type="entry name" value="Sigma2 domain of RNA polymerase sigma factors"/>
    <property type="match status" value="1"/>
</dbReference>
<dbReference type="Pfam" id="PF04542">
    <property type="entry name" value="Sigma70_r2"/>
    <property type="match status" value="1"/>
</dbReference>
<dbReference type="PANTHER" id="PTHR43133">
    <property type="entry name" value="RNA POLYMERASE ECF-TYPE SIGMA FACTO"/>
    <property type="match status" value="1"/>
</dbReference>
<dbReference type="InterPro" id="IPR013249">
    <property type="entry name" value="RNA_pol_sigma70_r4_t2"/>
</dbReference>
<evidence type="ECO:0000256" key="6">
    <source>
        <dbReference type="SAM" id="Coils"/>
    </source>
</evidence>
<dbReference type="Gene3D" id="1.10.10.10">
    <property type="entry name" value="Winged helix-like DNA-binding domain superfamily/Winged helix DNA-binding domain"/>
    <property type="match status" value="1"/>
</dbReference>
<proteinExistence type="inferred from homology"/>
<keyword evidence="2" id="KW-0805">Transcription regulation</keyword>
<dbReference type="InterPro" id="IPR039425">
    <property type="entry name" value="RNA_pol_sigma-70-like"/>
</dbReference>
<comment type="similarity">
    <text evidence="1">Belongs to the sigma-70 factor family. ECF subfamily.</text>
</comment>
<feature type="coiled-coil region" evidence="6">
    <location>
        <begin position="186"/>
        <end position="213"/>
    </location>
</feature>